<dbReference type="SUPFAM" id="SSF46785">
    <property type="entry name" value="Winged helix' DNA-binding domain"/>
    <property type="match status" value="1"/>
</dbReference>
<evidence type="ECO:0000259" key="5">
    <source>
        <dbReference type="PROSITE" id="PS50931"/>
    </source>
</evidence>
<dbReference type="InterPro" id="IPR005119">
    <property type="entry name" value="LysR_subst-bd"/>
</dbReference>
<dbReference type="InterPro" id="IPR036388">
    <property type="entry name" value="WH-like_DNA-bd_sf"/>
</dbReference>
<evidence type="ECO:0000256" key="2">
    <source>
        <dbReference type="ARBA" id="ARBA00023015"/>
    </source>
</evidence>
<sequence>MRLKTTLEQWLTLSEVERAGSIQGAAKALNKSHTTLIYAIKKLEQQLGVTLLKVEGRRAVLTEDGQSLLRRAGSMLEQARELEEMGTQIAKGVESEIVIAVDHLCNLDWIYQPMAAFLATNSTTSIQVVETSLSKTTHMVTNEQADIAIITLPITNYPAEAFGHVSMVPVVAASHPLAECQLGLTAQSEPIEQTELQAIGLHDLATVPQIVIRDLGDTSLFDDAEKSNVQNVGWLKSRQRITVDHFSHAFAAVENGVGYCRLPTHMLAKQSNENLVALEIEQASCYQVPLHITLPKGGKTGVAAQAFYEQLLVSRGEVRGEN</sequence>
<feature type="domain" description="HTH lysR-type" evidence="5">
    <location>
        <begin position="5"/>
        <end position="62"/>
    </location>
</feature>
<dbReference type="Proteomes" id="UP000078503">
    <property type="component" value="Unassembled WGS sequence"/>
</dbReference>
<dbReference type="Gene3D" id="1.10.10.10">
    <property type="entry name" value="Winged helix-like DNA-binding domain superfamily/Winged helix DNA-binding domain"/>
    <property type="match status" value="1"/>
</dbReference>
<reference evidence="6 7" key="1">
    <citation type="submission" date="2016-03" db="EMBL/GenBank/DDBJ databases">
        <title>Photobacterium proteolyticum sp. nov. a protease producing bacterium isolated from ocean sediments of Laizhou Bay.</title>
        <authorList>
            <person name="Li Y."/>
        </authorList>
    </citation>
    <scope>NUCLEOTIDE SEQUENCE [LARGE SCALE GENOMIC DNA]</scope>
    <source>
        <strain evidence="6 7">R-40508</strain>
    </source>
</reference>
<dbReference type="EMBL" id="LVHF01000029">
    <property type="protein sequence ID" value="OAN13268.1"/>
    <property type="molecule type" value="Genomic_DNA"/>
</dbReference>
<dbReference type="PANTHER" id="PTHR30126">
    <property type="entry name" value="HTH-TYPE TRANSCRIPTIONAL REGULATOR"/>
    <property type="match status" value="1"/>
</dbReference>
<dbReference type="InterPro" id="IPR000847">
    <property type="entry name" value="LysR_HTH_N"/>
</dbReference>
<evidence type="ECO:0000256" key="4">
    <source>
        <dbReference type="ARBA" id="ARBA00023163"/>
    </source>
</evidence>
<protein>
    <submittedName>
        <fullName evidence="6">LysR family transcriptional regulator</fullName>
    </submittedName>
</protein>
<dbReference type="GO" id="GO:0003700">
    <property type="term" value="F:DNA-binding transcription factor activity"/>
    <property type="evidence" value="ECO:0007669"/>
    <property type="project" value="InterPro"/>
</dbReference>
<dbReference type="OrthoDB" id="6988449at2"/>
<evidence type="ECO:0000313" key="6">
    <source>
        <dbReference type="EMBL" id="OAN13268.1"/>
    </source>
</evidence>
<dbReference type="PANTHER" id="PTHR30126:SF88">
    <property type="entry name" value="TRANSCRIPTIONAL REGULATOR-RELATED"/>
    <property type="match status" value="1"/>
</dbReference>
<dbReference type="PROSITE" id="PS50931">
    <property type="entry name" value="HTH_LYSR"/>
    <property type="match status" value="1"/>
</dbReference>
<gene>
    <name evidence="6" type="ORF">A3K86_16560</name>
</gene>
<comment type="caution">
    <text evidence="6">The sequence shown here is derived from an EMBL/GenBank/DDBJ whole genome shotgun (WGS) entry which is preliminary data.</text>
</comment>
<organism evidence="6 7">
    <name type="scientific">Photobacterium jeanii</name>
    <dbReference type="NCBI Taxonomy" id="858640"/>
    <lineage>
        <taxon>Bacteria</taxon>
        <taxon>Pseudomonadati</taxon>
        <taxon>Pseudomonadota</taxon>
        <taxon>Gammaproteobacteria</taxon>
        <taxon>Vibrionales</taxon>
        <taxon>Vibrionaceae</taxon>
        <taxon>Photobacterium</taxon>
    </lineage>
</organism>
<evidence type="ECO:0000256" key="1">
    <source>
        <dbReference type="ARBA" id="ARBA00009437"/>
    </source>
</evidence>
<keyword evidence="3" id="KW-0238">DNA-binding</keyword>
<dbReference type="Pfam" id="PF00126">
    <property type="entry name" value="HTH_1"/>
    <property type="match status" value="1"/>
</dbReference>
<keyword evidence="7" id="KW-1185">Reference proteome</keyword>
<accession>A0A178K7E6</accession>
<keyword evidence="4" id="KW-0804">Transcription</keyword>
<comment type="similarity">
    <text evidence="1">Belongs to the LysR transcriptional regulatory family.</text>
</comment>
<proteinExistence type="inferred from homology"/>
<evidence type="ECO:0000256" key="3">
    <source>
        <dbReference type="ARBA" id="ARBA00023125"/>
    </source>
</evidence>
<dbReference type="AlphaFoldDB" id="A0A178K7E6"/>
<dbReference type="InterPro" id="IPR036390">
    <property type="entry name" value="WH_DNA-bd_sf"/>
</dbReference>
<name>A0A178K7E6_9GAMM</name>
<keyword evidence="2" id="KW-0805">Transcription regulation</keyword>
<dbReference type="RefSeq" id="WP_068333625.1">
    <property type="nucleotide sequence ID" value="NZ_LVHF01000029.1"/>
</dbReference>
<evidence type="ECO:0000313" key="7">
    <source>
        <dbReference type="Proteomes" id="UP000078503"/>
    </source>
</evidence>
<dbReference type="GO" id="GO:0000976">
    <property type="term" value="F:transcription cis-regulatory region binding"/>
    <property type="evidence" value="ECO:0007669"/>
    <property type="project" value="TreeGrafter"/>
</dbReference>
<dbReference type="STRING" id="858640.A3K86_16560"/>
<dbReference type="Pfam" id="PF03466">
    <property type="entry name" value="LysR_substrate"/>
    <property type="match status" value="1"/>
</dbReference>
<dbReference type="SUPFAM" id="SSF53850">
    <property type="entry name" value="Periplasmic binding protein-like II"/>
    <property type="match status" value="1"/>
</dbReference>
<dbReference type="Gene3D" id="3.40.190.290">
    <property type="match status" value="1"/>
</dbReference>